<dbReference type="InterPro" id="IPR025874">
    <property type="entry name" value="DZR"/>
</dbReference>
<evidence type="ECO:0000259" key="3">
    <source>
        <dbReference type="Pfam" id="PF12773"/>
    </source>
</evidence>
<dbReference type="Proteomes" id="UP000280307">
    <property type="component" value="Unassembled WGS sequence"/>
</dbReference>
<protein>
    <submittedName>
        <fullName evidence="4">Zinc-ribbon domain-containing protein</fullName>
    </submittedName>
</protein>
<feature type="transmembrane region" description="Helical" evidence="2">
    <location>
        <begin position="162"/>
        <end position="195"/>
    </location>
</feature>
<comment type="caution">
    <text evidence="4">The sequence shown here is derived from an EMBL/GenBank/DDBJ whole genome shotgun (WGS) entry which is preliminary data.</text>
</comment>
<keyword evidence="2" id="KW-0472">Membrane</keyword>
<evidence type="ECO:0000313" key="5">
    <source>
        <dbReference type="Proteomes" id="UP000280307"/>
    </source>
</evidence>
<proteinExistence type="predicted"/>
<name>A0A426TQL7_9CHLR</name>
<gene>
    <name evidence="4" type="ORF">EI684_22780</name>
</gene>
<feature type="transmembrane region" description="Helical" evidence="2">
    <location>
        <begin position="114"/>
        <end position="142"/>
    </location>
</feature>
<dbReference type="EMBL" id="RSAS01000937">
    <property type="protein sequence ID" value="RRR65564.1"/>
    <property type="molecule type" value="Genomic_DNA"/>
</dbReference>
<accession>A0A426TQL7</accession>
<organism evidence="4 5">
    <name type="scientific">Candidatus Viridilinea halotolerans</name>
    <dbReference type="NCBI Taxonomy" id="2491704"/>
    <lineage>
        <taxon>Bacteria</taxon>
        <taxon>Bacillati</taxon>
        <taxon>Chloroflexota</taxon>
        <taxon>Chloroflexia</taxon>
        <taxon>Chloroflexales</taxon>
        <taxon>Chloroflexineae</taxon>
        <taxon>Oscillochloridaceae</taxon>
        <taxon>Candidatus Viridilinea</taxon>
    </lineage>
</organism>
<evidence type="ECO:0000256" key="1">
    <source>
        <dbReference type="SAM" id="MobiDB-lite"/>
    </source>
</evidence>
<keyword evidence="2" id="KW-0812">Transmembrane</keyword>
<keyword evidence="2" id="KW-1133">Transmembrane helix</keyword>
<dbReference type="AlphaFoldDB" id="A0A426TQL7"/>
<evidence type="ECO:0000313" key="4">
    <source>
        <dbReference type="EMBL" id="RRR65564.1"/>
    </source>
</evidence>
<reference evidence="4 5" key="1">
    <citation type="submission" date="2018-12" db="EMBL/GenBank/DDBJ databases">
        <title>Genome Sequence of Candidatus Viridilinea halotolerans isolated from saline sulfide-rich spring.</title>
        <authorList>
            <person name="Grouzdev D.S."/>
            <person name="Burganskaya E.I."/>
            <person name="Krutkina M.S."/>
            <person name="Sukhacheva M.V."/>
            <person name="Gorlenko V.M."/>
        </authorList>
    </citation>
    <scope>NUCLEOTIDE SEQUENCE [LARGE SCALE GENOMIC DNA]</scope>
    <source>
        <strain evidence="4">Chok-6</strain>
    </source>
</reference>
<sequence>MQCSSCGTQLPEDAHFCIECGADVSRQVNTGATVALSKEAKHSQVACNACGAANPSFAIFCVRCGQRVGAMPVAPPPTPVRHDLDVGEERRLSYSPPPPPRAAPRQSKSGWEPAALAIFFVGFALLLLLPIKIFPGILALIGVSTFVSEALRGRAHQAVQSVIWLFGLTVLFTVPRLFFPGIIILVGLSMLWSFLHRQQQP</sequence>
<feature type="domain" description="DZANK-type" evidence="3">
    <location>
        <begin position="3"/>
        <end position="65"/>
    </location>
</feature>
<evidence type="ECO:0000256" key="2">
    <source>
        <dbReference type="SAM" id="Phobius"/>
    </source>
</evidence>
<dbReference type="Pfam" id="PF12773">
    <property type="entry name" value="DZR"/>
    <property type="match status" value="1"/>
</dbReference>
<feature type="region of interest" description="Disordered" evidence="1">
    <location>
        <begin position="88"/>
        <end position="107"/>
    </location>
</feature>